<evidence type="ECO:0000313" key="3">
    <source>
        <dbReference type="Proteomes" id="UP000618460"/>
    </source>
</evidence>
<dbReference type="InterPro" id="IPR029064">
    <property type="entry name" value="Ribosomal_eL30-like_sf"/>
</dbReference>
<evidence type="ECO:0000259" key="1">
    <source>
        <dbReference type="Pfam" id="PF01248"/>
    </source>
</evidence>
<dbReference type="InterPro" id="IPR004038">
    <property type="entry name" value="Ribosomal_eL8/eL30/eS12/Gad45"/>
</dbReference>
<dbReference type="SUPFAM" id="SSF55315">
    <property type="entry name" value="L30e-like"/>
    <property type="match status" value="1"/>
</dbReference>
<protein>
    <submittedName>
        <fullName evidence="2">Ribosomal protein YlxQ</fullName>
    </submittedName>
</protein>
<keyword evidence="2" id="KW-0687">Ribonucleoprotein</keyword>
<reference evidence="2" key="2">
    <citation type="submission" date="2020-09" db="EMBL/GenBank/DDBJ databases">
        <authorList>
            <person name="Sun Q."/>
            <person name="Zhou Y."/>
        </authorList>
    </citation>
    <scope>NUCLEOTIDE SEQUENCE</scope>
    <source>
        <strain evidence="2">CGMCC 1.6333</strain>
    </source>
</reference>
<reference evidence="2" key="1">
    <citation type="journal article" date="2014" name="Int. J. Syst. Evol. Microbiol.">
        <title>Complete genome sequence of Corynebacterium casei LMG S-19264T (=DSM 44701T), isolated from a smear-ripened cheese.</title>
        <authorList>
            <consortium name="US DOE Joint Genome Institute (JGI-PGF)"/>
            <person name="Walter F."/>
            <person name="Albersmeier A."/>
            <person name="Kalinowski J."/>
            <person name="Ruckert C."/>
        </authorList>
    </citation>
    <scope>NUCLEOTIDE SEQUENCE</scope>
    <source>
        <strain evidence="2">CGMCC 1.6333</strain>
    </source>
</reference>
<dbReference type="GO" id="GO:0005840">
    <property type="term" value="C:ribosome"/>
    <property type="evidence" value="ECO:0007669"/>
    <property type="project" value="UniProtKB-KW"/>
</dbReference>
<sequence length="106" mass="11694">MSKGNGYLNLIGLAYRARKLTLGEELIVRDIQKKQAKLVLLANDIGPQTKKKITDKCNFYNVPFRIVDDRDTLSQAIGKSGRVAVAVLDEGFASKITSLLDKSIRG</sequence>
<dbReference type="EMBL" id="BMLG01000001">
    <property type="protein sequence ID" value="GGM21730.1"/>
    <property type="molecule type" value="Genomic_DNA"/>
</dbReference>
<organism evidence="2 3">
    <name type="scientific">Paraliobacillus quinghaiensis</name>
    <dbReference type="NCBI Taxonomy" id="470815"/>
    <lineage>
        <taxon>Bacteria</taxon>
        <taxon>Bacillati</taxon>
        <taxon>Bacillota</taxon>
        <taxon>Bacilli</taxon>
        <taxon>Bacillales</taxon>
        <taxon>Bacillaceae</taxon>
        <taxon>Paraliobacillus</taxon>
    </lineage>
</organism>
<dbReference type="NCBIfam" id="NF005825">
    <property type="entry name" value="PRK07714.1"/>
    <property type="match status" value="1"/>
</dbReference>
<dbReference type="OrthoDB" id="9794863at2"/>
<name>A0A917TG73_9BACI</name>
<keyword evidence="3" id="KW-1185">Reference proteome</keyword>
<comment type="caution">
    <text evidence="2">The sequence shown here is derived from an EMBL/GenBank/DDBJ whole genome shotgun (WGS) entry which is preliminary data.</text>
</comment>
<dbReference type="Pfam" id="PF01248">
    <property type="entry name" value="Ribosomal_L7Ae"/>
    <property type="match status" value="1"/>
</dbReference>
<dbReference type="Gene3D" id="3.30.1330.30">
    <property type="match status" value="1"/>
</dbReference>
<accession>A0A917TG73</accession>
<dbReference type="Proteomes" id="UP000618460">
    <property type="component" value="Unassembled WGS sequence"/>
</dbReference>
<feature type="domain" description="Ribosomal protein eL8/eL30/eS12/Gadd45" evidence="1">
    <location>
        <begin position="10"/>
        <end position="95"/>
    </location>
</feature>
<dbReference type="RefSeq" id="WP_117151875.1">
    <property type="nucleotide sequence ID" value="NZ_BMLG01000001.1"/>
</dbReference>
<dbReference type="AlphaFoldDB" id="A0A917TG73"/>
<gene>
    <name evidence="2" type="primary">rplGA</name>
    <name evidence="2" type="ORF">GCM10011351_04480</name>
</gene>
<evidence type="ECO:0000313" key="2">
    <source>
        <dbReference type="EMBL" id="GGM21730.1"/>
    </source>
</evidence>
<keyword evidence="2" id="KW-0689">Ribosomal protein</keyword>
<proteinExistence type="predicted"/>